<evidence type="ECO:0000313" key="7">
    <source>
        <dbReference type="Proteomes" id="UP000092993"/>
    </source>
</evidence>
<dbReference type="GO" id="GO:0000981">
    <property type="term" value="F:DNA-binding transcription factor activity, RNA polymerase II-specific"/>
    <property type="evidence" value="ECO:0007669"/>
    <property type="project" value="TreeGrafter"/>
</dbReference>
<feature type="domain" description="MYND-type" evidence="5">
    <location>
        <begin position="349"/>
        <end position="389"/>
    </location>
</feature>
<accession>A0A1C7MHJ9</accession>
<keyword evidence="1" id="KW-0479">Metal-binding</keyword>
<evidence type="ECO:0000259" key="5">
    <source>
        <dbReference type="PROSITE" id="PS50865"/>
    </source>
</evidence>
<gene>
    <name evidence="6" type="ORF">A0H81_03250</name>
</gene>
<sequence>MLGLRSDILQNATFSPRPHLEGINIPSTFKLPSLESVRTDSARRIELENAGGPGSISFLSALKTKDNAVDVDKGGPVPEPLAWNTLLPNLFNFSYFVRVEDVPEDLLKDVVFALSMFLRILQECSEAHLRAFGHYLPGQSAEQANAFMLNNARFKLARHLLYVLQSISYTLAQIVNKEDPQIDRPADAIPCLKGVIALNVKQLRAVGISHKPWLHSPDLYGMYGDALVGAGHFDLDTKQALERALEAATEGPPNAQNLTSVVVHARTHLALVLFQLGIEPLAQKEHTEWATKFFRKNPKLLPVPQMILLIARPGHPQHPVMEALGPKWLKDLENRRSTQRQDERRSQQCRNCNGMEPDKTLFRCAGCKHIYYCSRECQKANWKLHKVMCKETARDKERVDELKKTDPINAQRAADWIKWRECTNSAETFALVHALGLQRDPSRGRTHIVIREVKYVPNESKDVRYKFKAVRAGVFRIADALTELERLMNLHKGEGTEYIRGLLADIDAADRSGQHVPILDLTFGDEVDTWLGSNAISLDMLRMVPYDPEWRKTINKSLQPQRMTLRNGAQDAEHIF</sequence>
<dbReference type="SUPFAM" id="SSF144232">
    <property type="entry name" value="HIT/MYND zinc finger-like"/>
    <property type="match status" value="1"/>
</dbReference>
<dbReference type="PROSITE" id="PS01360">
    <property type="entry name" value="ZF_MYND_1"/>
    <property type="match status" value="1"/>
</dbReference>
<dbReference type="InterPro" id="IPR024119">
    <property type="entry name" value="TF_DEAF-1"/>
</dbReference>
<dbReference type="EMBL" id="LUGG01000003">
    <property type="protein sequence ID" value="OBZ76097.1"/>
    <property type="molecule type" value="Genomic_DNA"/>
</dbReference>
<dbReference type="PANTHER" id="PTHR10237:SF14">
    <property type="entry name" value="MYND-TYPE DOMAIN-CONTAINING PROTEIN"/>
    <property type="match status" value="1"/>
</dbReference>
<evidence type="ECO:0000313" key="6">
    <source>
        <dbReference type="EMBL" id="OBZ76097.1"/>
    </source>
</evidence>
<evidence type="ECO:0000256" key="1">
    <source>
        <dbReference type="ARBA" id="ARBA00022723"/>
    </source>
</evidence>
<dbReference type="PROSITE" id="PS50865">
    <property type="entry name" value="ZF_MYND_2"/>
    <property type="match status" value="1"/>
</dbReference>
<reference evidence="6 7" key="1">
    <citation type="submission" date="2016-03" db="EMBL/GenBank/DDBJ databases">
        <title>Whole genome sequencing of Grifola frondosa 9006-11.</title>
        <authorList>
            <person name="Min B."/>
            <person name="Park H."/>
            <person name="Kim J.-G."/>
            <person name="Cho H."/>
            <person name="Oh Y.-L."/>
            <person name="Kong W.-S."/>
            <person name="Choi I.-G."/>
        </authorList>
    </citation>
    <scope>NUCLEOTIDE SEQUENCE [LARGE SCALE GENOMIC DNA]</scope>
    <source>
        <strain evidence="6 7">9006-11</strain>
    </source>
</reference>
<dbReference type="STRING" id="5627.A0A1C7MHJ9"/>
<evidence type="ECO:0000256" key="2">
    <source>
        <dbReference type="ARBA" id="ARBA00022771"/>
    </source>
</evidence>
<dbReference type="Gene3D" id="6.10.140.2220">
    <property type="match status" value="1"/>
</dbReference>
<evidence type="ECO:0000256" key="4">
    <source>
        <dbReference type="PROSITE-ProRule" id="PRU00134"/>
    </source>
</evidence>
<protein>
    <recommendedName>
        <fullName evidence="5">MYND-type domain-containing protein</fullName>
    </recommendedName>
</protein>
<dbReference type="InterPro" id="IPR002893">
    <property type="entry name" value="Znf_MYND"/>
</dbReference>
<keyword evidence="7" id="KW-1185">Reference proteome</keyword>
<dbReference type="AlphaFoldDB" id="A0A1C7MHJ9"/>
<dbReference type="OrthoDB" id="2931494at2759"/>
<dbReference type="Pfam" id="PF01753">
    <property type="entry name" value="zf-MYND"/>
    <property type="match status" value="1"/>
</dbReference>
<name>A0A1C7MHJ9_GRIFR</name>
<keyword evidence="3" id="KW-0862">Zinc</keyword>
<dbReference type="GO" id="GO:0005634">
    <property type="term" value="C:nucleus"/>
    <property type="evidence" value="ECO:0007669"/>
    <property type="project" value="TreeGrafter"/>
</dbReference>
<comment type="caution">
    <text evidence="6">The sequence shown here is derived from an EMBL/GenBank/DDBJ whole genome shotgun (WGS) entry which is preliminary data.</text>
</comment>
<dbReference type="GO" id="GO:0008270">
    <property type="term" value="F:zinc ion binding"/>
    <property type="evidence" value="ECO:0007669"/>
    <property type="project" value="UniProtKB-KW"/>
</dbReference>
<organism evidence="6 7">
    <name type="scientific">Grifola frondosa</name>
    <name type="common">Maitake</name>
    <name type="synonym">Polyporus frondosus</name>
    <dbReference type="NCBI Taxonomy" id="5627"/>
    <lineage>
        <taxon>Eukaryota</taxon>
        <taxon>Fungi</taxon>
        <taxon>Dikarya</taxon>
        <taxon>Basidiomycota</taxon>
        <taxon>Agaricomycotina</taxon>
        <taxon>Agaricomycetes</taxon>
        <taxon>Polyporales</taxon>
        <taxon>Grifolaceae</taxon>
        <taxon>Grifola</taxon>
    </lineage>
</organism>
<dbReference type="PANTHER" id="PTHR10237">
    <property type="entry name" value="DEFORMED EPIDERMAL AUTOREGULATORY FACTOR 1 HOMOLOG SUPPRESSIN"/>
    <property type="match status" value="1"/>
</dbReference>
<dbReference type="Proteomes" id="UP000092993">
    <property type="component" value="Unassembled WGS sequence"/>
</dbReference>
<dbReference type="OMA" id="YFCAVED"/>
<keyword evidence="2 4" id="KW-0863">Zinc-finger</keyword>
<evidence type="ECO:0000256" key="3">
    <source>
        <dbReference type="ARBA" id="ARBA00022833"/>
    </source>
</evidence>
<proteinExistence type="predicted"/>